<accession>A0A2H0YPN7</accession>
<evidence type="ECO:0000256" key="2">
    <source>
        <dbReference type="ARBA" id="ARBA00022741"/>
    </source>
</evidence>
<reference evidence="7" key="1">
    <citation type="submission" date="2017-09" db="EMBL/GenBank/DDBJ databases">
        <title>Depth-based differentiation of microbial function through sediment-hosted aquifers and enrichment of novel symbionts in the deep terrestrial subsurface.</title>
        <authorList>
            <person name="Probst A.J."/>
            <person name="Ladd B."/>
            <person name="Jarett J.K."/>
            <person name="Geller-Mcgrath D.E."/>
            <person name="Sieber C.M.K."/>
            <person name="Emerson J.B."/>
            <person name="Anantharaman K."/>
            <person name="Thomas B.C."/>
            <person name="Malmstrom R."/>
            <person name="Stieglmeier M."/>
            <person name="Klingl A."/>
            <person name="Woyke T."/>
            <person name="Ryan C.M."/>
            <person name="Banfield J.F."/>
        </authorList>
    </citation>
    <scope>NUCLEOTIDE SEQUENCE [LARGE SCALE GENOMIC DNA]</scope>
</reference>
<dbReference type="InterPro" id="IPR007831">
    <property type="entry name" value="T2SS_GspE_N"/>
</dbReference>
<evidence type="ECO:0000256" key="1">
    <source>
        <dbReference type="ARBA" id="ARBA00006611"/>
    </source>
</evidence>
<dbReference type="CDD" id="cd01129">
    <property type="entry name" value="PulE-GspE-like"/>
    <property type="match status" value="1"/>
</dbReference>
<name>A0A2H0YPN7_9BACT</name>
<dbReference type="Gene3D" id="3.30.450.90">
    <property type="match status" value="1"/>
</dbReference>
<gene>
    <name evidence="6" type="ORF">COT26_03330</name>
</gene>
<feature type="domain" description="Bacterial type II secretion system protein E" evidence="4">
    <location>
        <begin position="158"/>
        <end position="542"/>
    </location>
</feature>
<comment type="caution">
    <text evidence="6">The sequence shown here is derived from an EMBL/GenBank/DDBJ whole genome shotgun (WGS) entry which is preliminary data.</text>
</comment>
<dbReference type="Pfam" id="PF00437">
    <property type="entry name" value="T2SSE"/>
    <property type="match status" value="1"/>
</dbReference>
<sequence length="551" mass="61845">MIQEEQKIKAILLKEGYVAEEEIRKAEAYAKANNVSLAEYLVMEDLITKDSLGQAMAKAYKLNYANLSSHSPAREQVLEIPENLAKKFRVVLFAEGKKEIIVTTDNPIQANLSKKIQTLFPRKKIIINYSLPEDIDQALLHYQKPLSARFLEIIRAKQQVAPELLEAIIGEAMSYRASDVHFDPQEKDVVIRFRIDGVLHEAGRIPKEIYENILNRIKVQGHLRIDEHFATQDGAMRFIHNRKPIDLRISIAPTLDGEKIVLRILAEYVKNFTLTDLGVASKDLGKVFEAIQKPFGMIIVTGPTGAGKTTTLYGVLRMLNRPEVNIATIEDPVEYKVLGLNQIQVNELTNLTFAKGLRSIARQDPDIIMVGEIRDQETAEISVNAALTGHLLLSTFHANDAATAIPRLIEMGIEPFLLASTLELLVAQRLARKLCESCRYRVTYSSQDLEKILSNSEKWFGGKSTVLYRSKGCKNCGNTGYKGRVGIFEFISINNDLRNLINQRPNTQQVWAVSRQHGARSLFEDGIDKAKSGLTSLEELLRVATPPEANN</sequence>
<evidence type="ECO:0000259" key="4">
    <source>
        <dbReference type="Pfam" id="PF00437"/>
    </source>
</evidence>
<dbReference type="Proteomes" id="UP000236845">
    <property type="component" value="Unassembled WGS sequence"/>
</dbReference>
<evidence type="ECO:0000313" key="7">
    <source>
        <dbReference type="Proteomes" id="UP000236845"/>
    </source>
</evidence>
<evidence type="ECO:0000256" key="3">
    <source>
        <dbReference type="ARBA" id="ARBA00022840"/>
    </source>
</evidence>
<dbReference type="EMBL" id="PEXW01000069">
    <property type="protein sequence ID" value="PIS40457.1"/>
    <property type="molecule type" value="Genomic_DNA"/>
</dbReference>
<dbReference type="Pfam" id="PF05157">
    <property type="entry name" value="MshEN"/>
    <property type="match status" value="1"/>
</dbReference>
<feature type="domain" description="Type II secretion system protein GspE N-terminal" evidence="5">
    <location>
        <begin position="60"/>
        <end position="145"/>
    </location>
</feature>
<dbReference type="GO" id="GO:0005524">
    <property type="term" value="F:ATP binding"/>
    <property type="evidence" value="ECO:0007669"/>
    <property type="project" value="UniProtKB-KW"/>
</dbReference>
<dbReference type="PANTHER" id="PTHR30258">
    <property type="entry name" value="TYPE II SECRETION SYSTEM PROTEIN GSPE-RELATED"/>
    <property type="match status" value="1"/>
</dbReference>
<dbReference type="InterPro" id="IPR027417">
    <property type="entry name" value="P-loop_NTPase"/>
</dbReference>
<dbReference type="InterPro" id="IPR037257">
    <property type="entry name" value="T2SS_E_N_sf"/>
</dbReference>
<dbReference type="FunFam" id="3.40.50.300:FF:000398">
    <property type="entry name" value="Type IV pilus assembly ATPase PilB"/>
    <property type="match status" value="1"/>
</dbReference>
<comment type="similarity">
    <text evidence="1">Belongs to the GSP E family.</text>
</comment>
<dbReference type="Gene3D" id="3.40.50.300">
    <property type="entry name" value="P-loop containing nucleotide triphosphate hydrolases"/>
    <property type="match status" value="1"/>
</dbReference>
<dbReference type="SUPFAM" id="SSF52540">
    <property type="entry name" value="P-loop containing nucleoside triphosphate hydrolases"/>
    <property type="match status" value="1"/>
</dbReference>
<dbReference type="GO" id="GO:0016887">
    <property type="term" value="F:ATP hydrolysis activity"/>
    <property type="evidence" value="ECO:0007669"/>
    <property type="project" value="TreeGrafter"/>
</dbReference>
<evidence type="ECO:0000313" key="6">
    <source>
        <dbReference type="EMBL" id="PIS40457.1"/>
    </source>
</evidence>
<keyword evidence="3" id="KW-0067">ATP-binding</keyword>
<evidence type="ECO:0000259" key="5">
    <source>
        <dbReference type="Pfam" id="PF05157"/>
    </source>
</evidence>
<keyword evidence="2" id="KW-0547">Nucleotide-binding</keyword>
<organism evidence="6 7">
    <name type="scientific">Candidatus Kerfeldbacteria bacterium CG08_land_8_20_14_0_20_43_14</name>
    <dbReference type="NCBI Taxonomy" id="2014246"/>
    <lineage>
        <taxon>Bacteria</taxon>
        <taxon>Candidatus Kerfeldiibacteriota</taxon>
    </lineage>
</organism>
<dbReference type="InterPro" id="IPR001482">
    <property type="entry name" value="T2SS/T4SS_dom"/>
</dbReference>
<evidence type="ECO:0008006" key="8">
    <source>
        <dbReference type="Google" id="ProtNLM"/>
    </source>
</evidence>
<protein>
    <recommendedName>
        <fullName evidence="8">Bacterial type II secretion system protein E domain-containing protein</fullName>
    </recommendedName>
</protein>
<dbReference type="PANTHER" id="PTHR30258:SF1">
    <property type="entry name" value="PROTEIN TRANSPORT PROTEIN HOFB HOMOLOG"/>
    <property type="match status" value="1"/>
</dbReference>
<dbReference type="SUPFAM" id="SSF160246">
    <property type="entry name" value="EspE N-terminal domain-like"/>
    <property type="match status" value="1"/>
</dbReference>
<dbReference type="AlphaFoldDB" id="A0A2H0YPN7"/>
<dbReference type="GO" id="GO:0005886">
    <property type="term" value="C:plasma membrane"/>
    <property type="evidence" value="ECO:0007669"/>
    <property type="project" value="TreeGrafter"/>
</dbReference>
<proteinExistence type="inferred from homology"/>